<dbReference type="EMBL" id="JBHULD010000025">
    <property type="protein sequence ID" value="MFD2557070.1"/>
    <property type="molecule type" value="Genomic_DNA"/>
</dbReference>
<accession>A0ABW5L906</accession>
<evidence type="ECO:0000313" key="1">
    <source>
        <dbReference type="EMBL" id="MFD2557070.1"/>
    </source>
</evidence>
<keyword evidence="2" id="KW-1185">Reference proteome</keyword>
<evidence type="ECO:0000313" key="2">
    <source>
        <dbReference type="Proteomes" id="UP001597440"/>
    </source>
</evidence>
<gene>
    <name evidence="1" type="ORF">ACFSQW_21955</name>
</gene>
<reference evidence="2" key="1">
    <citation type="journal article" date="2019" name="Int. J. Syst. Evol. Microbiol.">
        <title>The Global Catalogue of Microorganisms (GCM) 10K type strain sequencing project: providing services to taxonomists for standard genome sequencing and annotation.</title>
        <authorList>
            <consortium name="The Broad Institute Genomics Platform"/>
            <consortium name="The Broad Institute Genome Sequencing Center for Infectious Disease"/>
            <person name="Wu L."/>
            <person name="Ma J."/>
        </authorList>
    </citation>
    <scope>NUCLEOTIDE SEQUENCE [LARGE SCALE GENOMIC DNA]</scope>
    <source>
        <strain evidence="2">KCTC 52298</strain>
    </source>
</reference>
<dbReference type="RefSeq" id="WP_246512580.1">
    <property type="nucleotide sequence ID" value="NZ_JAEQMU010000002.1"/>
</dbReference>
<comment type="caution">
    <text evidence="1">The sequence shown here is derived from an EMBL/GenBank/DDBJ whole genome shotgun (WGS) entry which is preliminary data.</text>
</comment>
<organism evidence="1 2">
    <name type="scientific">Sphingobacterium tabacisoli</name>
    <dbReference type="NCBI Taxonomy" id="2044855"/>
    <lineage>
        <taxon>Bacteria</taxon>
        <taxon>Pseudomonadati</taxon>
        <taxon>Bacteroidota</taxon>
        <taxon>Sphingobacteriia</taxon>
        <taxon>Sphingobacteriales</taxon>
        <taxon>Sphingobacteriaceae</taxon>
        <taxon>Sphingobacterium</taxon>
    </lineage>
</organism>
<protein>
    <recommendedName>
        <fullName evidence="3">Lasso RiPP family leader peptide-containing protein</fullName>
    </recommendedName>
</protein>
<sequence>MDKKKKEYLPPLFTVTKIELEHSIAASSATISPGGGGSNNQPWITEEDTEVIEKDWVF</sequence>
<evidence type="ECO:0008006" key="3">
    <source>
        <dbReference type="Google" id="ProtNLM"/>
    </source>
</evidence>
<proteinExistence type="predicted"/>
<name>A0ABW5L906_9SPHI</name>
<dbReference type="Proteomes" id="UP001597440">
    <property type="component" value="Unassembled WGS sequence"/>
</dbReference>